<name>A0A6G0YKY8_APHCR</name>
<dbReference type="Pfam" id="PF22666">
    <property type="entry name" value="Glyco_hydro_2_N2"/>
    <property type="match status" value="1"/>
</dbReference>
<evidence type="ECO:0000313" key="3">
    <source>
        <dbReference type="EMBL" id="KAF0757725.1"/>
    </source>
</evidence>
<dbReference type="GO" id="GO:0004553">
    <property type="term" value="F:hydrolase activity, hydrolyzing O-glycosyl compounds"/>
    <property type="evidence" value="ECO:0007669"/>
    <property type="project" value="UniProtKB-ARBA"/>
</dbReference>
<dbReference type="InterPro" id="IPR054593">
    <property type="entry name" value="Beta-mannosidase-like_N2"/>
</dbReference>
<dbReference type="SUPFAM" id="SSF49785">
    <property type="entry name" value="Galactose-binding domain-like"/>
    <property type="match status" value="1"/>
</dbReference>
<organism evidence="3 4">
    <name type="scientific">Aphis craccivora</name>
    <name type="common">Cowpea aphid</name>
    <dbReference type="NCBI Taxonomy" id="307492"/>
    <lineage>
        <taxon>Eukaryota</taxon>
        <taxon>Metazoa</taxon>
        <taxon>Ecdysozoa</taxon>
        <taxon>Arthropoda</taxon>
        <taxon>Hexapoda</taxon>
        <taxon>Insecta</taxon>
        <taxon>Pterygota</taxon>
        <taxon>Neoptera</taxon>
        <taxon>Paraneoptera</taxon>
        <taxon>Hemiptera</taxon>
        <taxon>Sternorrhyncha</taxon>
        <taxon>Aphidomorpha</taxon>
        <taxon>Aphidoidea</taxon>
        <taxon>Aphididae</taxon>
        <taxon>Aphidini</taxon>
        <taxon>Aphis</taxon>
        <taxon>Aphis</taxon>
    </lineage>
</organism>
<keyword evidence="1" id="KW-0378">Hydrolase</keyword>
<gene>
    <name evidence="3" type="ORF">FWK35_00025387</name>
</gene>
<dbReference type="Proteomes" id="UP000478052">
    <property type="component" value="Unassembled WGS sequence"/>
</dbReference>
<dbReference type="EMBL" id="VUJU01003489">
    <property type="protein sequence ID" value="KAF0757725.1"/>
    <property type="molecule type" value="Genomic_DNA"/>
</dbReference>
<dbReference type="AlphaFoldDB" id="A0A6G0YKY8"/>
<accession>A0A6G0YKY8</accession>
<sequence length="88" mass="9993">MPTRANDRSEILNDFSIILLYTSCNAAMFSGVSGTGRVPGGVFTDLRSNGVLDEDPFRRYNDLTYRWVSEDDWTYAATFRGEGGWRTR</sequence>
<dbReference type="InterPro" id="IPR008979">
    <property type="entry name" value="Galactose-bd-like_sf"/>
</dbReference>
<evidence type="ECO:0000259" key="2">
    <source>
        <dbReference type="Pfam" id="PF22666"/>
    </source>
</evidence>
<proteinExistence type="predicted"/>
<feature type="domain" description="Beta-mannosidase-like galactose-binding" evidence="2">
    <location>
        <begin position="36"/>
        <end position="80"/>
    </location>
</feature>
<evidence type="ECO:0000313" key="4">
    <source>
        <dbReference type="Proteomes" id="UP000478052"/>
    </source>
</evidence>
<dbReference type="Gene3D" id="2.60.120.260">
    <property type="entry name" value="Galactose-binding domain-like"/>
    <property type="match status" value="1"/>
</dbReference>
<protein>
    <submittedName>
        <fullName evidence="3">Putative beta-mannosidase</fullName>
    </submittedName>
</protein>
<keyword evidence="4" id="KW-1185">Reference proteome</keyword>
<comment type="caution">
    <text evidence="3">The sequence shown here is derived from an EMBL/GenBank/DDBJ whole genome shotgun (WGS) entry which is preliminary data.</text>
</comment>
<evidence type="ECO:0000256" key="1">
    <source>
        <dbReference type="ARBA" id="ARBA00022801"/>
    </source>
</evidence>
<reference evidence="3 4" key="1">
    <citation type="submission" date="2019-08" db="EMBL/GenBank/DDBJ databases">
        <title>Whole genome of Aphis craccivora.</title>
        <authorList>
            <person name="Voronova N.V."/>
            <person name="Shulinski R.S."/>
            <person name="Bandarenka Y.V."/>
            <person name="Zhorov D.G."/>
            <person name="Warner D."/>
        </authorList>
    </citation>
    <scope>NUCLEOTIDE SEQUENCE [LARGE SCALE GENOMIC DNA]</scope>
    <source>
        <strain evidence="3">180601</strain>
        <tissue evidence="3">Whole Body</tissue>
    </source>
</reference>
<dbReference type="OrthoDB" id="2866996at2759"/>